<proteinExistence type="predicted"/>
<evidence type="ECO:0008006" key="3">
    <source>
        <dbReference type="Google" id="ProtNLM"/>
    </source>
</evidence>
<evidence type="ECO:0000256" key="1">
    <source>
        <dbReference type="SAM" id="Phobius"/>
    </source>
</evidence>
<dbReference type="AlphaFoldDB" id="A0A0F9I0M1"/>
<protein>
    <recommendedName>
        <fullName evidence="3">MotA/TolQ/ExbB proton channel domain-containing protein</fullName>
    </recommendedName>
</protein>
<feature type="transmembrane region" description="Helical" evidence="1">
    <location>
        <begin position="48"/>
        <end position="68"/>
    </location>
</feature>
<dbReference type="EMBL" id="LAZR01022709">
    <property type="protein sequence ID" value="KKL80932.1"/>
    <property type="molecule type" value="Genomic_DNA"/>
</dbReference>
<evidence type="ECO:0000313" key="2">
    <source>
        <dbReference type="EMBL" id="KKL80932.1"/>
    </source>
</evidence>
<sequence>MRKIKVGKLIADLMGFTIGGVASIWMIIKTYAFLKHGGIIFYELNPVISVIEFISATFGTSYFGYRLAKLLTKKEIEKYIED</sequence>
<feature type="transmembrane region" description="Helical" evidence="1">
    <location>
        <begin position="9"/>
        <end position="28"/>
    </location>
</feature>
<name>A0A0F9I0M1_9ZZZZ</name>
<reference evidence="2" key="1">
    <citation type="journal article" date="2015" name="Nature">
        <title>Complex archaea that bridge the gap between prokaryotes and eukaryotes.</title>
        <authorList>
            <person name="Spang A."/>
            <person name="Saw J.H."/>
            <person name="Jorgensen S.L."/>
            <person name="Zaremba-Niedzwiedzka K."/>
            <person name="Martijn J."/>
            <person name="Lind A.E."/>
            <person name="van Eijk R."/>
            <person name="Schleper C."/>
            <person name="Guy L."/>
            <person name="Ettema T.J."/>
        </authorList>
    </citation>
    <scope>NUCLEOTIDE SEQUENCE</scope>
</reference>
<organism evidence="2">
    <name type="scientific">marine sediment metagenome</name>
    <dbReference type="NCBI Taxonomy" id="412755"/>
    <lineage>
        <taxon>unclassified sequences</taxon>
        <taxon>metagenomes</taxon>
        <taxon>ecological metagenomes</taxon>
    </lineage>
</organism>
<keyword evidence="1" id="KW-1133">Transmembrane helix</keyword>
<gene>
    <name evidence="2" type="ORF">LCGC14_1999810</name>
</gene>
<comment type="caution">
    <text evidence="2">The sequence shown here is derived from an EMBL/GenBank/DDBJ whole genome shotgun (WGS) entry which is preliminary data.</text>
</comment>
<accession>A0A0F9I0M1</accession>
<keyword evidence="1" id="KW-0472">Membrane</keyword>
<keyword evidence="1" id="KW-0812">Transmembrane</keyword>